<organism evidence="1 2">
    <name type="scientific">Lutzomyia longipalpis</name>
    <name type="common">Sand fly</name>
    <dbReference type="NCBI Taxonomy" id="7200"/>
    <lineage>
        <taxon>Eukaryota</taxon>
        <taxon>Metazoa</taxon>
        <taxon>Ecdysozoa</taxon>
        <taxon>Arthropoda</taxon>
        <taxon>Hexapoda</taxon>
        <taxon>Insecta</taxon>
        <taxon>Pterygota</taxon>
        <taxon>Neoptera</taxon>
        <taxon>Endopterygota</taxon>
        <taxon>Diptera</taxon>
        <taxon>Nematocera</taxon>
        <taxon>Psychodoidea</taxon>
        <taxon>Psychodidae</taxon>
        <taxon>Lutzomyia</taxon>
        <taxon>Lutzomyia</taxon>
    </lineage>
</organism>
<protein>
    <submittedName>
        <fullName evidence="1">Uncharacterized protein</fullName>
    </submittedName>
</protein>
<sequence length="78" mass="8761">MDFHDKGLFHLLMLISICNPPEYSRLRFEISTRATSRSASTRLRTNPFGGIFESIVFLTISRMCVGSRFEHSCGSGSS</sequence>
<dbReference type="VEuPathDB" id="VectorBase:LLOJ000230"/>
<dbReference type="EMBL" id="AJWK01000772">
    <property type="status" value="NOT_ANNOTATED_CDS"/>
    <property type="molecule type" value="Genomic_DNA"/>
</dbReference>
<accession>A0A1B0GGV8</accession>
<name>A0A1B0GGV8_LUTLO</name>
<dbReference type="Proteomes" id="UP000092461">
    <property type="component" value="Unassembled WGS sequence"/>
</dbReference>
<dbReference type="EnsemblMetazoa" id="LLOJ000230-RA">
    <property type="protein sequence ID" value="LLOJ000230-PA"/>
    <property type="gene ID" value="LLOJ000230"/>
</dbReference>
<evidence type="ECO:0000313" key="1">
    <source>
        <dbReference type="EnsemblMetazoa" id="LLOJ000230-PA"/>
    </source>
</evidence>
<proteinExistence type="predicted"/>
<dbReference type="EMBL" id="AJWK01000771">
    <property type="status" value="NOT_ANNOTATED_CDS"/>
    <property type="molecule type" value="Genomic_DNA"/>
</dbReference>
<keyword evidence="2" id="KW-1185">Reference proteome</keyword>
<reference evidence="1" key="1">
    <citation type="submission" date="2020-05" db="UniProtKB">
        <authorList>
            <consortium name="EnsemblMetazoa"/>
        </authorList>
    </citation>
    <scope>IDENTIFICATION</scope>
    <source>
        <strain evidence="1">Jacobina</strain>
    </source>
</reference>
<evidence type="ECO:0000313" key="2">
    <source>
        <dbReference type="Proteomes" id="UP000092461"/>
    </source>
</evidence>
<dbReference type="AlphaFoldDB" id="A0A1B0GGV8"/>